<dbReference type="Pfam" id="PF07690">
    <property type="entry name" value="MFS_1"/>
    <property type="match status" value="1"/>
</dbReference>
<keyword evidence="2 5" id="KW-0812">Transmembrane</keyword>
<feature type="transmembrane region" description="Helical" evidence="5">
    <location>
        <begin position="345"/>
        <end position="367"/>
    </location>
</feature>
<keyword evidence="4 5" id="KW-0472">Membrane</keyword>
<feature type="transmembrane region" description="Helical" evidence="5">
    <location>
        <begin position="276"/>
        <end position="300"/>
    </location>
</feature>
<feature type="domain" description="Major facilitator superfamily (MFS) profile" evidence="6">
    <location>
        <begin position="17"/>
        <end position="397"/>
    </location>
</feature>
<gene>
    <name evidence="7" type="ORF">CMUST_10390</name>
</gene>
<feature type="transmembrane region" description="Helical" evidence="5">
    <location>
        <begin position="52"/>
        <end position="71"/>
    </location>
</feature>
<reference evidence="7 8" key="1">
    <citation type="journal article" date="2015" name="Genome Announc.">
        <title>Complete Genome Sequence of the Type Strain Corynebacterium mustelae DSM 45274, Isolated from Various Tissues of a Male Ferret with Lethal Sepsis.</title>
        <authorList>
            <person name="Ruckert C."/>
            <person name="Eimer J."/>
            <person name="Winkler A."/>
            <person name="Tauch A."/>
        </authorList>
    </citation>
    <scope>NUCLEOTIDE SEQUENCE [LARGE SCALE GENOMIC DNA]</scope>
    <source>
        <strain evidence="7 8">DSM 45274</strain>
    </source>
</reference>
<dbReference type="PATRIC" id="fig|571915.4.peg.2210"/>
<dbReference type="PANTHER" id="PTHR23531:SF1">
    <property type="entry name" value="QUINOLENE RESISTANCE PROTEIN NORA"/>
    <property type="match status" value="1"/>
</dbReference>
<dbReference type="OrthoDB" id="5189108at2"/>
<comment type="subcellular location">
    <subcellularLocation>
        <location evidence="1">Cell membrane</location>
        <topology evidence="1">Multi-pass membrane protein</topology>
    </subcellularLocation>
</comment>
<evidence type="ECO:0000259" key="6">
    <source>
        <dbReference type="PROSITE" id="PS50850"/>
    </source>
</evidence>
<feature type="transmembrane region" description="Helical" evidence="5">
    <location>
        <begin position="212"/>
        <end position="233"/>
    </location>
</feature>
<dbReference type="InterPro" id="IPR011701">
    <property type="entry name" value="MFS"/>
</dbReference>
<accession>A0A0G3GZ02</accession>
<sequence>MHSSPQNLKLWQIRGLVPSFIAVGAAFGSWSLLLPVVPLAVFQSNVGGAEALAGAVTGVFMAATVLTQLVTPALLRGFGYRPIVLFAAVMLGIPALGHIVSLDAVPLLLVSGLRGIGFGALTVAGAALMAELAPPALLGKASGLLGLTVGCAKLTCLPAGMLIAERFGFTPVYVAAMIVGLLAAVVCVWIPPLKAAPVGGGPARAATPTWQLVALPAMAMAAMAVGFAAVSTFFPATAQQVDPSFGVRVAAIALSVLGLLEMVSRFGAGIIADRRGFAGSVTVPALLVGCTGLVAVSGVVALGLSVWWLVVAAAVFGAGFGAVQNESLLQMFQRLPKEKLSLASAVWNISFDAGTGGGAFLLGYVAHSYSLSWVFHLAAAIIFVVAITAAVIAKVRIQISR</sequence>
<keyword evidence="8" id="KW-1185">Reference proteome</keyword>
<dbReference type="RefSeq" id="WP_052844657.1">
    <property type="nucleotide sequence ID" value="NZ_CP011542.1"/>
</dbReference>
<dbReference type="STRING" id="571915.CMUST_10390"/>
<evidence type="ECO:0000256" key="1">
    <source>
        <dbReference type="ARBA" id="ARBA00004651"/>
    </source>
</evidence>
<feature type="transmembrane region" description="Helical" evidence="5">
    <location>
        <begin position="83"/>
        <end position="101"/>
    </location>
</feature>
<proteinExistence type="predicted"/>
<dbReference type="GO" id="GO:0022857">
    <property type="term" value="F:transmembrane transporter activity"/>
    <property type="evidence" value="ECO:0007669"/>
    <property type="project" value="InterPro"/>
</dbReference>
<feature type="transmembrane region" description="Helical" evidence="5">
    <location>
        <begin position="373"/>
        <end position="393"/>
    </location>
</feature>
<evidence type="ECO:0000313" key="7">
    <source>
        <dbReference type="EMBL" id="AKK06394.1"/>
    </source>
</evidence>
<reference evidence="8" key="2">
    <citation type="submission" date="2015-05" db="EMBL/GenBank/DDBJ databases">
        <title>Complete genome sequence of Corynebacterium mustelae DSM 45274, isolated from various tissues of a male ferret with lethal sepsis.</title>
        <authorList>
            <person name="Ruckert C."/>
            <person name="Albersmeier A."/>
            <person name="Winkler A."/>
            <person name="Tauch A."/>
        </authorList>
    </citation>
    <scope>NUCLEOTIDE SEQUENCE [LARGE SCALE GENOMIC DNA]</scope>
    <source>
        <strain evidence="8">DSM 45274</strain>
    </source>
</reference>
<dbReference type="SUPFAM" id="SSF103473">
    <property type="entry name" value="MFS general substrate transporter"/>
    <property type="match status" value="1"/>
</dbReference>
<dbReference type="KEGG" id="cmv:CMUST_10390"/>
<feature type="transmembrane region" description="Helical" evidence="5">
    <location>
        <begin position="245"/>
        <end position="264"/>
    </location>
</feature>
<dbReference type="InterPro" id="IPR036259">
    <property type="entry name" value="MFS_trans_sf"/>
</dbReference>
<feature type="transmembrane region" description="Helical" evidence="5">
    <location>
        <begin position="142"/>
        <end position="164"/>
    </location>
</feature>
<dbReference type="PROSITE" id="PS50850">
    <property type="entry name" value="MFS"/>
    <property type="match status" value="1"/>
</dbReference>
<feature type="transmembrane region" description="Helical" evidence="5">
    <location>
        <begin position="170"/>
        <end position="191"/>
    </location>
</feature>
<feature type="transmembrane region" description="Helical" evidence="5">
    <location>
        <begin position="306"/>
        <end position="324"/>
    </location>
</feature>
<dbReference type="GO" id="GO:0005886">
    <property type="term" value="C:plasma membrane"/>
    <property type="evidence" value="ECO:0007669"/>
    <property type="project" value="UniProtKB-SubCell"/>
</dbReference>
<dbReference type="AlphaFoldDB" id="A0A0G3GZ02"/>
<evidence type="ECO:0000256" key="5">
    <source>
        <dbReference type="SAM" id="Phobius"/>
    </source>
</evidence>
<dbReference type="InterPro" id="IPR052714">
    <property type="entry name" value="MFS_Exporter"/>
</dbReference>
<evidence type="ECO:0000313" key="8">
    <source>
        <dbReference type="Proteomes" id="UP000035199"/>
    </source>
</evidence>
<dbReference type="Proteomes" id="UP000035199">
    <property type="component" value="Chromosome"/>
</dbReference>
<keyword evidence="3 5" id="KW-1133">Transmembrane helix</keyword>
<evidence type="ECO:0000256" key="3">
    <source>
        <dbReference type="ARBA" id="ARBA00022989"/>
    </source>
</evidence>
<dbReference type="InterPro" id="IPR020846">
    <property type="entry name" value="MFS_dom"/>
</dbReference>
<feature type="transmembrane region" description="Helical" evidence="5">
    <location>
        <begin position="20"/>
        <end position="40"/>
    </location>
</feature>
<organism evidence="7 8">
    <name type="scientific">Corynebacterium mustelae</name>
    <dbReference type="NCBI Taxonomy" id="571915"/>
    <lineage>
        <taxon>Bacteria</taxon>
        <taxon>Bacillati</taxon>
        <taxon>Actinomycetota</taxon>
        <taxon>Actinomycetes</taxon>
        <taxon>Mycobacteriales</taxon>
        <taxon>Corynebacteriaceae</taxon>
        <taxon>Corynebacterium</taxon>
    </lineage>
</organism>
<protein>
    <submittedName>
        <fullName evidence="7">Arabinose efflux permease family protein</fullName>
    </submittedName>
</protein>
<evidence type="ECO:0000256" key="4">
    <source>
        <dbReference type="ARBA" id="ARBA00023136"/>
    </source>
</evidence>
<name>A0A0G3GZ02_9CORY</name>
<dbReference type="PANTHER" id="PTHR23531">
    <property type="entry name" value="QUINOLENE RESISTANCE PROTEIN NORA"/>
    <property type="match status" value="1"/>
</dbReference>
<dbReference type="EMBL" id="CP011542">
    <property type="protein sequence ID" value="AKK06394.1"/>
    <property type="molecule type" value="Genomic_DNA"/>
</dbReference>
<feature type="transmembrane region" description="Helical" evidence="5">
    <location>
        <begin position="107"/>
        <end position="130"/>
    </location>
</feature>
<evidence type="ECO:0000256" key="2">
    <source>
        <dbReference type="ARBA" id="ARBA00022692"/>
    </source>
</evidence>
<dbReference type="Gene3D" id="1.20.1250.20">
    <property type="entry name" value="MFS general substrate transporter like domains"/>
    <property type="match status" value="2"/>
</dbReference>